<dbReference type="InterPro" id="IPR032675">
    <property type="entry name" value="LRR_dom_sf"/>
</dbReference>
<name>A0A8H3B9X7_9AGAM</name>
<protein>
    <submittedName>
        <fullName evidence="1">Uncharacterized protein</fullName>
    </submittedName>
</protein>
<sequence>ILADRCLKDNMPDALSVSVHVKCLTLGGSIQKKDMRHLKTIVPRLVHLNCLYWKLGFMPKNLNCFSRCSELHSVHLWPKSISTSSKGQDWIERLPQLLRFTNLTHFSLKSPGISHKFNFSQLEPLAPLLQSSPNLEFIVLDLQDTNRSGQTYSPTVLLEPLGDQFVLPRLHTLHMLGSADPGWVGFASNPTHPFRAFLARHPSIRDLAVGCPLDTDDIGMDPDDLAHLLPSVKHLALPSFMCEPAIESQLALQLESLAISDPLFHDEDALDPVAEAMGISTLPNLRKLAIWAEPGDFELRAGVVEALTLAAKGLEELEFRAPVEDYSEFIEAMSGAENLRQIKLVPSQVMKFGLPFSWRAVLEDLAEMCPRLEIVVGHSGIDGCQILRNDDGEVYFEEVVLD</sequence>
<comment type="caution">
    <text evidence="1">The sequence shown here is derived from an EMBL/GenBank/DDBJ whole genome shotgun (WGS) entry which is preliminary data.</text>
</comment>
<dbReference type="Gene3D" id="3.80.10.10">
    <property type="entry name" value="Ribonuclease Inhibitor"/>
    <property type="match status" value="1"/>
</dbReference>
<organism evidence="1 2">
    <name type="scientific">Rhizoctonia solani</name>
    <dbReference type="NCBI Taxonomy" id="456999"/>
    <lineage>
        <taxon>Eukaryota</taxon>
        <taxon>Fungi</taxon>
        <taxon>Dikarya</taxon>
        <taxon>Basidiomycota</taxon>
        <taxon>Agaricomycotina</taxon>
        <taxon>Agaricomycetes</taxon>
        <taxon>Cantharellales</taxon>
        <taxon>Ceratobasidiaceae</taxon>
        <taxon>Rhizoctonia</taxon>
    </lineage>
</organism>
<evidence type="ECO:0000313" key="2">
    <source>
        <dbReference type="Proteomes" id="UP000663841"/>
    </source>
</evidence>
<proteinExistence type="predicted"/>
<dbReference type="AlphaFoldDB" id="A0A8H3B9X7"/>
<dbReference type="SUPFAM" id="SSF52047">
    <property type="entry name" value="RNI-like"/>
    <property type="match status" value="1"/>
</dbReference>
<gene>
    <name evidence="1" type="ORF">RDB_LOCUS127952</name>
</gene>
<feature type="non-terminal residue" evidence="1">
    <location>
        <position position="1"/>
    </location>
</feature>
<dbReference type="Proteomes" id="UP000663841">
    <property type="component" value="Unassembled WGS sequence"/>
</dbReference>
<evidence type="ECO:0000313" key="1">
    <source>
        <dbReference type="EMBL" id="CAE6451359.1"/>
    </source>
</evidence>
<reference evidence="1" key="1">
    <citation type="submission" date="2021-01" db="EMBL/GenBank/DDBJ databases">
        <authorList>
            <person name="Kaushik A."/>
        </authorList>
    </citation>
    <scope>NUCLEOTIDE SEQUENCE</scope>
    <source>
        <strain evidence="1">AG3-T5</strain>
    </source>
</reference>
<dbReference type="EMBL" id="CAJMWW010000152">
    <property type="protein sequence ID" value="CAE6451359.1"/>
    <property type="molecule type" value="Genomic_DNA"/>
</dbReference>
<accession>A0A8H3B9X7</accession>